<dbReference type="InterPro" id="IPR035965">
    <property type="entry name" value="PAS-like_dom_sf"/>
</dbReference>
<name>A0ABW0RVQ3_9BURK</name>
<keyword evidence="5" id="KW-1185">Reference proteome</keyword>
<dbReference type="SUPFAM" id="SSF55073">
    <property type="entry name" value="Nucleotide cyclase"/>
    <property type="match status" value="1"/>
</dbReference>
<evidence type="ECO:0000256" key="1">
    <source>
        <dbReference type="ARBA" id="ARBA00012528"/>
    </source>
</evidence>
<dbReference type="Gene3D" id="3.30.70.270">
    <property type="match status" value="1"/>
</dbReference>
<dbReference type="Proteomes" id="UP001596086">
    <property type="component" value="Unassembled WGS sequence"/>
</dbReference>
<dbReference type="Pfam" id="PF00989">
    <property type="entry name" value="PAS"/>
    <property type="match status" value="1"/>
</dbReference>
<organism evidence="4 5">
    <name type="scientific">Massilia aerilata</name>
    <dbReference type="NCBI Taxonomy" id="453817"/>
    <lineage>
        <taxon>Bacteria</taxon>
        <taxon>Pseudomonadati</taxon>
        <taxon>Pseudomonadota</taxon>
        <taxon>Betaproteobacteria</taxon>
        <taxon>Burkholderiales</taxon>
        <taxon>Oxalobacteraceae</taxon>
        <taxon>Telluria group</taxon>
        <taxon>Massilia</taxon>
    </lineage>
</organism>
<protein>
    <recommendedName>
        <fullName evidence="1">diguanylate cyclase</fullName>
        <ecNumber evidence="1">2.7.7.65</ecNumber>
    </recommendedName>
</protein>
<dbReference type="PROSITE" id="PS50887">
    <property type="entry name" value="GGDEF"/>
    <property type="match status" value="1"/>
</dbReference>
<keyword evidence="4" id="KW-0808">Transferase</keyword>
<evidence type="ECO:0000313" key="5">
    <source>
        <dbReference type="Proteomes" id="UP001596086"/>
    </source>
</evidence>
<dbReference type="PANTHER" id="PTHR45138:SF9">
    <property type="entry name" value="DIGUANYLATE CYCLASE DGCM-RELATED"/>
    <property type="match status" value="1"/>
</dbReference>
<dbReference type="Pfam" id="PF00990">
    <property type="entry name" value="GGDEF"/>
    <property type="match status" value="1"/>
</dbReference>
<feature type="domain" description="GGDEF" evidence="3">
    <location>
        <begin position="178"/>
        <end position="315"/>
    </location>
</feature>
<dbReference type="InterPro" id="IPR013767">
    <property type="entry name" value="PAS_fold"/>
</dbReference>
<dbReference type="RefSeq" id="WP_379769834.1">
    <property type="nucleotide sequence ID" value="NZ_JBHSMZ010000006.1"/>
</dbReference>
<gene>
    <name evidence="4" type="ORF">ACFPO9_09395</name>
</gene>
<dbReference type="CDD" id="cd01949">
    <property type="entry name" value="GGDEF"/>
    <property type="match status" value="1"/>
</dbReference>
<sequence>MITSNQEAIASRVLNLVNGGVIVLDAGRHIVLWNSWLTPRCGRAAARVMGRPLFEVFPELRGSRVEAAVLAALAEDITTAIPQSEQRSPFPLRAAGSFDGPLIEQAVTVSPFREDGETYCLVEIRDVSNTVEREKRLLDHAESLRARSYVDGLTGIANRRYFDVALDRELRRAQRLGGSLSLLLTDIDSFKAYNDHFGHQAGDSCLSSVAQALASRLKRPADVAARYGGEEFAAILPDTDAAQARQLAESIRDYVASLNLPHAPTAVRPYVTLSIGVASMEKGRLEEAKTLIEAADKALYAAKRGGRDRVIVDGEA</sequence>
<proteinExistence type="predicted"/>
<dbReference type="NCBIfam" id="TIGR00254">
    <property type="entry name" value="GGDEF"/>
    <property type="match status" value="1"/>
</dbReference>
<dbReference type="InterPro" id="IPR043128">
    <property type="entry name" value="Rev_trsase/Diguanyl_cyclase"/>
</dbReference>
<dbReference type="InterPro" id="IPR000160">
    <property type="entry name" value="GGDEF_dom"/>
</dbReference>
<dbReference type="GO" id="GO:0052621">
    <property type="term" value="F:diguanylate cyclase activity"/>
    <property type="evidence" value="ECO:0007669"/>
    <property type="project" value="UniProtKB-EC"/>
</dbReference>
<dbReference type="SMART" id="SM00267">
    <property type="entry name" value="GGDEF"/>
    <property type="match status" value="1"/>
</dbReference>
<dbReference type="PANTHER" id="PTHR45138">
    <property type="entry name" value="REGULATORY COMPONENTS OF SENSORY TRANSDUCTION SYSTEM"/>
    <property type="match status" value="1"/>
</dbReference>
<evidence type="ECO:0000256" key="2">
    <source>
        <dbReference type="ARBA" id="ARBA00034247"/>
    </source>
</evidence>
<evidence type="ECO:0000313" key="4">
    <source>
        <dbReference type="EMBL" id="MFC5548726.1"/>
    </source>
</evidence>
<dbReference type="EC" id="2.7.7.65" evidence="1"/>
<reference evidence="5" key="1">
    <citation type="journal article" date="2019" name="Int. J. Syst. Evol. Microbiol.">
        <title>The Global Catalogue of Microorganisms (GCM) 10K type strain sequencing project: providing services to taxonomists for standard genome sequencing and annotation.</title>
        <authorList>
            <consortium name="The Broad Institute Genomics Platform"/>
            <consortium name="The Broad Institute Genome Sequencing Center for Infectious Disease"/>
            <person name="Wu L."/>
            <person name="Ma J."/>
        </authorList>
    </citation>
    <scope>NUCLEOTIDE SEQUENCE [LARGE SCALE GENOMIC DNA]</scope>
    <source>
        <strain evidence="5">CGMCC 4.5798</strain>
    </source>
</reference>
<dbReference type="SUPFAM" id="SSF55785">
    <property type="entry name" value="PYP-like sensor domain (PAS domain)"/>
    <property type="match status" value="1"/>
</dbReference>
<dbReference type="Gene3D" id="3.30.450.20">
    <property type="entry name" value="PAS domain"/>
    <property type="match status" value="1"/>
</dbReference>
<keyword evidence="4" id="KW-0548">Nucleotidyltransferase</keyword>
<accession>A0ABW0RVQ3</accession>
<dbReference type="EMBL" id="JBHSMZ010000006">
    <property type="protein sequence ID" value="MFC5548726.1"/>
    <property type="molecule type" value="Genomic_DNA"/>
</dbReference>
<dbReference type="InterPro" id="IPR029787">
    <property type="entry name" value="Nucleotide_cyclase"/>
</dbReference>
<comment type="caution">
    <text evidence="4">The sequence shown here is derived from an EMBL/GenBank/DDBJ whole genome shotgun (WGS) entry which is preliminary data.</text>
</comment>
<comment type="catalytic activity">
    <reaction evidence="2">
        <text>2 GTP = 3',3'-c-di-GMP + 2 diphosphate</text>
        <dbReference type="Rhea" id="RHEA:24898"/>
        <dbReference type="ChEBI" id="CHEBI:33019"/>
        <dbReference type="ChEBI" id="CHEBI:37565"/>
        <dbReference type="ChEBI" id="CHEBI:58805"/>
        <dbReference type="EC" id="2.7.7.65"/>
    </reaction>
</comment>
<evidence type="ECO:0000259" key="3">
    <source>
        <dbReference type="PROSITE" id="PS50887"/>
    </source>
</evidence>
<dbReference type="InterPro" id="IPR050469">
    <property type="entry name" value="Diguanylate_Cyclase"/>
</dbReference>